<sequence>MGGTSSRPSHILSHVHARPNVARPPPGMPPHLASQYGHTRPIASNNGARQHIAPPPQPQPQPQQQQTTNTAGAGGSWNGVQEGEVIKILATVDTSSVTYDPVTRTLFFSVISTCPHFTYEVHTAVRRIVKDGSVLYTPNKPKLEPMKIDIYGLEGKRDISVVLDTDTLSERELAYDKHYSQQQPCVIVLRYQSAPATGPYHTGMNLEVTEHTAIDLSLDPKQRVVDQVVTTGGDVYVVEDLFGADGDGCTSDAQVEVTLGAAVDTGNMEEEDTLCVVCIAQPKDTVVMPCRHLCLCKTCAEELLRHMRKCPVCRGKVSTLLHMPKTSNNGEP</sequence>
<protein>
    <recommendedName>
        <fullName evidence="3">RING-type domain-containing protein</fullName>
    </recommendedName>
</protein>
<feature type="domain" description="RING-type" evidence="3">
    <location>
        <begin position="275"/>
        <end position="314"/>
    </location>
</feature>
<dbReference type="GO" id="GO:0008270">
    <property type="term" value="F:zinc ion binding"/>
    <property type="evidence" value="ECO:0007669"/>
    <property type="project" value="UniProtKB-KW"/>
</dbReference>
<dbReference type="AlphaFoldDB" id="G0U454"/>
<dbReference type="SUPFAM" id="SSF57850">
    <property type="entry name" value="RING/U-box"/>
    <property type="match status" value="1"/>
</dbReference>
<dbReference type="GO" id="GO:0061630">
    <property type="term" value="F:ubiquitin protein ligase activity"/>
    <property type="evidence" value="ECO:0007669"/>
    <property type="project" value="UniProtKB-EC"/>
</dbReference>
<proteinExistence type="predicted"/>
<dbReference type="InterPro" id="IPR001841">
    <property type="entry name" value="Znf_RING"/>
</dbReference>
<evidence type="ECO:0000256" key="2">
    <source>
        <dbReference type="SAM" id="MobiDB-lite"/>
    </source>
</evidence>
<dbReference type="GO" id="GO:0016567">
    <property type="term" value="P:protein ubiquitination"/>
    <property type="evidence" value="ECO:0007669"/>
    <property type="project" value="TreeGrafter"/>
</dbReference>
<name>G0U454_TRYVY</name>
<dbReference type="PANTHER" id="PTHR22996">
    <property type="entry name" value="MAHOGUNIN"/>
    <property type="match status" value="1"/>
</dbReference>
<keyword evidence="1" id="KW-0862">Zinc</keyword>
<dbReference type="Gene3D" id="3.30.40.10">
    <property type="entry name" value="Zinc/RING finger domain, C3HC4 (zinc finger)"/>
    <property type="match status" value="1"/>
</dbReference>
<dbReference type="PANTHER" id="PTHR22996:SF3">
    <property type="entry name" value="RING-TYPE E3 UBIQUITIN TRANSFERASE"/>
    <property type="match status" value="1"/>
</dbReference>
<feature type="region of interest" description="Disordered" evidence="2">
    <location>
        <begin position="1"/>
        <end position="77"/>
    </location>
</feature>
<keyword evidence="1" id="KW-0863">Zinc-finger</keyword>
<dbReference type="InterPro" id="IPR013083">
    <property type="entry name" value="Znf_RING/FYVE/PHD"/>
</dbReference>
<dbReference type="PROSITE" id="PS50089">
    <property type="entry name" value="ZF_RING_2"/>
    <property type="match status" value="1"/>
</dbReference>
<reference evidence="4" key="1">
    <citation type="journal article" date="2012" name="Proc. Natl. Acad. Sci. U.S.A.">
        <title>Antigenic diversity is generated by distinct evolutionary mechanisms in African trypanosome species.</title>
        <authorList>
            <person name="Jackson A.P."/>
            <person name="Berry A."/>
            <person name="Aslett M."/>
            <person name="Allison H.C."/>
            <person name="Burton P."/>
            <person name="Vavrova-Anderson J."/>
            <person name="Brown R."/>
            <person name="Browne H."/>
            <person name="Corton N."/>
            <person name="Hauser H."/>
            <person name="Gamble J."/>
            <person name="Gilderthorp R."/>
            <person name="Marcello L."/>
            <person name="McQuillan J."/>
            <person name="Otto T.D."/>
            <person name="Quail M.A."/>
            <person name="Sanders M.J."/>
            <person name="van Tonder A."/>
            <person name="Ginger M.L."/>
            <person name="Field M.C."/>
            <person name="Barry J.D."/>
            <person name="Hertz-Fowler C."/>
            <person name="Berriman M."/>
        </authorList>
    </citation>
    <scope>NUCLEOTIDE SEQUENCE</scope>
    <source>
        <strain evidence="4">Y486</strain>
    </source>
</reference>
<dbReference type="EMBL" id="HE573026">
    <property type="protein sequence ID" value="CCC52216.1"/>
    <property type="molecule type" value="Genomic_DNA"/>
</dbReference>
<evidence type="ECO:0000256" key="1">
    <source>
        <dbReference type="PROSITE-ProRule" id="PRU00175"/>
    </source>
</evidence>
<evidence type="ECO:0000313" key="4">
    <source>
        <dbReference type="EMBL" id="CCC52216.1"/>
    </source>
</evidence>
<dbReference type="VEuPathDB" id="TriTrypDB:TvY486_1012590"/>
<dbReference type="OMA" id="TYEIHTG"/>
<dbReference type="Pfam" id="PF13920">
    <property type="entry name" value="zf-C3HC4_3"/>
    <property type="match status" value="1"/>
</dbReference>
<keyword evidence="1" id="KW-0479">Metal-binding</keyword>
<dbReference type="InterPro" id="IPR045194">
    <property type="entry name" value="MGRN1/RNF157-like"/>
</dbReference>
<organism evidence="4">
    <name type="scientific">Trypanosoma vivax (strain Y486)</name>
    <dbReference type="NCBI Taxonomy" id="1055687"/>
    <lineage>
        <taxon>Eukaryota</taxon>
        <taxon>Discoba</taxon>
        <taxon>Euglenozoa</taxon>
        <taxon>Kinetoplastea</taxon>
        <taxon>Metakinetoplastina</taxon>
        <taxon>Trypanosomatida</taxon>
        <taxon>Trypanosomatidae</taxon>
        <taxon>Trypanosoma</taxon>
        <taxon>Duttonella</taxon>
    </lineage>
</organism>
<accession>G0U454</accession>
<evidence type="ECO:0000259" key="3">
    <source>
        <dbReference type="PROSITE" id="PS50089"/>
    </source>
</evidence>
<gene>
    <name evidence="4" type="ORF">TVY486_1012590</name>
</gene>